<evidence type="ECO:0000313" key="2">
    <source>
        <dbReference type="EMBL" id="RPD60447.1"/>
    </source>
</evidence>
<evidence type="ECO:0000256" key="1">
    <source>
        <dbReference type="SAM" id="MobiDB-lite"/>
    </source>
</evidence>
<feature type="non-terminal residue" evidence="2">
    <location>
        <position position="1"/>
    </location>
</feature>
<proteinExistence type="predicted"/>
<evidence type="ECO:0000313" key="3">
    <source>
        <dbReference type="Proteomes" id="UP000313359"/>
    </source>
</evidence>
<dbReference type="EMBL" id="ML122266">
    <property type="protein sequence ID" value="RPD60447.1"/>
    <property type="molecule type" value="Genomic_DNA"/>
</dbReference>
<dbReference type="AlphaFoldDB" id="A0A5C2SAZ9"/>
<feature type="non-terminal residue" evidence="2">
    <location>
        <position position="92"/>
    </location>
</feature>
<feature type="compositionally biased region" description="Basic residues" evidence="1">
    <location>
        <begin position="12"/>
        <end position="34"/>
    </location>
</feature>
<sequence>GDHARAEADPRRRAHTLQGVRRHRPLRRPRRARPQVREGGRDRHIILARLSLFLFRRDHWGATSVSPTPCPPRSTARSIPFCAASLPPLVIR</sequence>
<keyword evidence="3" id="KW-1185">Reference proteome</keyword>
<gene>
    <name evidence="2" type="ORF">L227DRAFT_624746</name>
</gene>
<accession>A0A5C2SAZ9</accession>
<protein>
    <submittedName>
        <fullName evidence="2">Uncharacterized protein</fullName>
    </submittedName>
</protein>
<organism evidence="2 3">
    <name type="scientific">Lentinus tigrinus ALCF2SS1-6</name>
    <dbReference type="NCBI Taxonomy" id="1328759"/>
    <lineage>
        <taxon>Eukaryota</taxon>
        <taxon>Fungi</taxon>
        <taxon>Dikarya</taxon>
        <taxon>Basidiomycota</taxon>
        <taxon>Agaricomycotina</taxon>
        <taxon>Agaricomycetes</taxon>
        <taxon>Polyporales</taxon>
        <taxon>Polyporaceae</taxon>
        <taxon>Lentinus</taxon>
    </lineage>
</organism>
<reference evidence="2" key="1">
    <citation type="journal article" date="2018" name="Genome Biol. Evol.">
        <title>Genomics and development of Lentinus tigrinus, a white-rot wood-decaying mushroom with dimorphic fruiting bodies.</title>
        <authorList>
            <person name="Wu B."/>
            <person name="Xu Z."/>
            <person name="Knudson A."/>
            <person name="Carlson A."/>
            <person name="Chen N."/>
            <person name="Kovaka S."/>
            <person name="LaButti K."/>
            <person name="Lipzen A."/>
            <person name="Pennachio C."/>
            <person name="Riley R."/>
            <person name="Schakwitz W."/>
            <person name="Umezawa K."/>
            <person name="Ohm R.A."/>
            <person name="Grigoriev I.V."/>
            <person name="Nagy L.G."/>
            <person name="Gibbons J."/>
            <person name="Hibbett D."/>
        </authorList>
    </citation>
    <scope>NUCLEOTIDE SEQUENCE [LARGE SCALE GENOMIC DNA]</scope>
    <source>
        <strain evidence="2">ALCF2SS1-6</strain>
    </source>
</reference>
<feature type="region of interest" description="Disordered" evidence="1">
    <location>
        <begin position="1"/>
        <end position="40"/>
    </location>
</feature>
<feature type="compositionally biased region" description="Basic and acidic residues" evidence="1">
    <location>
        <begin position="1"/>
        <end position="11"/>
    </location>
</feature>
<dbReference type="Proteomes" id="UP000313359">
    <property type="component" value="Unassembled WGS sequence"/>
</dbReference>
<name>A0A5C2SAZ9_9APHY</name>